<proteinExistence type="inferred from homology"/>
<keyword evidence="6 7" id="KW-0030">Aminoacyl-tRNA synthetase</keyword>
<dbReference type="SUPFAM" id="SSF48163">
    <property type="entry name" value="An anticodon-binding domain of class I aminoacyl-tRNA synthetases"/>
    <property type="match status" value="1"/>
</dbReference>
<accession>A0AAP6MJE0</accession>
<dbReference type="Proteomes" id="UP001302316">
    <property type="component" value="Unassembled WGS sequence"/>
</dbReference>
<dbReference type="InterPro" id="IPR020751">
    <property type="entry name" value="aa-tRNA-synth_I_codon-bd_sub2"/>
</dbReference>
<protein>
    <recommendedName>
        <fullName evidence="7">Glutamate--tRNA ligase</fullName>
        <ecNumber evidence="7">6.1.1.17</ecNumber>
    </recommendedName>
    <alternativeName>
        <fullName evidence="7">Glutamyl-tRNA synthetase</fullName>
        <shortName evidence="7">GluRS</shortName>
    </alternativeName>
</protein>
<evidence type="ECO:0000256" key="2">
    <source>
        <dbReference type="ARBA" id="ARBA00022598"/>
    </source>
</evidence>
<dbReference type="PROSITE" id="PS00178">
    <property type="entry name" value="AA_TRNA_LIGASE_I"/>
    <property type="match status" value="1"/>
</dbReference>
<dbReference type="InterPro" id="IPR008925">
    <property type="entry name" value="aa_tRNA-synth_I_cd-bd_sf"/>
</dbReference>
<dbReference type="PRINTS" id="PR00987">
    <property type="entry name" value="TRNASYNTHGLU"/>
</dbReference>
<feature type="domain" description="Aminoacyl-tRNA synthetase class I anticodon-binding" evidence="9">
    <location>
        <begin position="355"/>
        <end position="470"/>
    </location>
</feature>
<feature type="short sequence motif" description="'HIGH' region" evidence="7">
    <location>
        <begin position="15"/>
        <end position="25"/>
    </location>
</feature>
<comment type="similarity">
    <text evidence="1 7">Belongs to the class-I aminoacyl-tRNA synthetase family. Glutamate--tRNA ligase type 1 subfamily.</text>
</comment>
<keyword evidence="3 7" id="KW-0547">Nucleotide-binding</keyword>
<keyword evidence="4 7" id="KW-0067">ATP-binding</keyword>
<dbReference type="PANTHER" id="PTHR43311:SF2">
    <property type="entry name" value="GLUTAMATE--TRNA LIGASE, MITOCHONDRIAL-RELATED"/>
    <property type="match status" value="1"/>
</dbReference>
<dbReference type="GO" id="GO:0006424">
    <property type="term" value="P:glutamyl-tRNA aminoacylation"/>
    <property type="evidence" value="ECO:0007669"/>
    <property type="project" value="UniProtKB-UniRule"/>
</dbReference>
<gene>
    <name evidence="7 10" type="primary">gltX</name>
    <name evidence="10" type="ORF">VCB98_01800</name>
</gene>
<evidence type="ECO:0000256" key="3">
    <source>
        <dbReference type="ARBA" id="ARBA00022741"/>
    </source>
</evidence>
<evidence type="ECO:0000313" key="10">
    <source>
        <dbReference type="EMBL" id="MEA5444554.1"/>
    </source>
</evidence>
<dbReference type="Gene3D" id="3.40.50.620">
    <property type="entry name" value="HUPs"/>
    <property type="match status" value="1"/>
</dbReference>
<dbReference type="GO" id="GO:0005524">
    <property type="term" value="F:ATP binding"/>
    <property type="evidence" value="ECO:0007669"/>
    <property type="project" value="UniProtKB-UniRule"/>
</dbReference>
<dbReference type="InterPro" id="IPR000924">
    <property type="entry name" value="Glu/Gln-tRNA-synth"/>
</dbReference>
<dbReference type="HAMAP" id="MF_00022">
    <property type="entry name" value="Glu_tRNA_synth_type1"/>
    <property type="match status" value="1"/>
</dbReference>
<keyword evidence="2 7" id="KW-0436">Ligase</keyword>
<sequence length="475" mass="53298">MSDTAPNTTVTRFAPSPTGHIHVGNARTALFNALFSRGRSGQFMLRVEDTDPERSRDEFLQSLMEDLRWLGLNWQLGHEAGGDAGPYRQSQRQYIYEDYFQRLQAAGHSYPCFCSRERLERLRAAQRASGQPPRYDGACAGLSEAEARGKLEAGEPATWRFRVKAYETVSFEDFVRGPQQFRTDEIGDFVIRRTDGTPAFFFSNAVDDALMGVTHVMRGEDHLTNTPRQLMLLKALDLLTPEYGHLPLIADSDGGPLSKRAGSLGIRQFRDEGYLPLALLNYMARLGHRYDDEERLRSLDELAADFDPGRIGKAPARYDAGQLLYWQKQAVARLNGEEAWQWMAAAVADAVPPGKARAFAELIRPNCVFPRDARDWAHRLFDDLDPMPAEAVSVIEESGREFFESALDALESAGTDYQSWVDRIRQLTGAKGKKLFLPLRAALTGSRSGPDLDGVLRLIGQHEAARRLERCTRLA</sequence>
<keyword evidence="5 7" id="KW-0648">Protein biosynthesis</keyword>
<feature type="short sequence motif" description="'KMSKS' region" evidence="7">
    <location>
        <begin position="256"/>
        <end position="260"/>
    </location>
</feature>
<organism evidence="10 11">
    <name type="scientific">Natronospira elongata</name>
    <dbReference type="NCBI Taxonomy" id="3110268"/>
    <lineage>
        <taxon>Bacteria</taxon>
        <taxon>Pseudomonadati</taxon>
        <taxon>Pseudomonadota</taxon>
        <taxon>Gammaproteobacteria</taxon>
        <taxon>Natronospirales</taxon>
        <taxon>Natronospiraceae</taxon>
        <taxon>Natronospira</taxon>
    </lineage>
</organism>
<dbReference type="EC" id="6.1.1.17" evidence="7"/>
<dbReference type="GO" id="GO:0000049">
    <property type="term" value="F:tRNA binding"/>
    <property type="evidence" value="ECO:0007669"/>
    <property type="project" value="InterPro"/>
</dbReference>
<dbReference type="InterPro" id="IPR020058">
    <property type="entry name" value="Glu/Gln-tRNA-synth_Ib_cat-dom"/>
</dbReference>
<comment type="subcellular location">
    <subcellularLocation>
        <location evidence="7">Cytoplasm</location>
    </subcellularLocation>
</comment>
<feature type="binding site" evidence="7">
    <location>
        <position position="259"/>
    </location>
    <ligand>
        <name>ATP</name>
        <dbReference type="ChEBI" id="CHEBI:30616"/>
    </ligand>
</feature>
<comment type="caution">
    <text evidence="10">The sequence shown here is derived from an EMBL/GenBank/DDBJ whole genome shotgun (WGS) entry which is preliminary data.</text>
</comment>
<dbReference type="InterPro" id="IPR004527">
    <property type="entry name" value="Glu-tRNA-ligase_bac/mito"/>
</dbReference>
<dbReference type="InterPro" id="IPR014729">
    <property type="entry name" value="Rossmann-like_a/b/a_fold"/>
</dbReference>
<reference evidence="10 11" key="1">
    <citation type="submission" date="2023-12" db="EMBL/GenBank/DDBJ databases">
        <title>Whole-genome sequencing of halo(alkali)philic microorganisms from hypersaline lakes.</title>
        <authorList>
            <person name="Sorokin D.Y."/>
            <person name="Merkel A.Y."/>
            <person name="Messina E."/>
            <person name="Yakimov M."/>
        </authorList>
    </citation>
    <scope>NUCLEOTIDE SEQUENCE [LARGE SCALE GENOMIC DNA]</scope>
    <source>
        <strain evidence="10 11">AB-CW1</strain>
    </source>
</reference>
<dbReference type="GO" id="GO:0004818">
    <property type="term" value="F:glutamate-tRNA ligase activity"/>
    <property type="evidence" value="ECO:0007669"/>
    <property type="project" value="UniProtKB-UniRule"/>
</dbReference>
<dbReference type="EMBL" id="JAYGII010000002">
    <property type="protein sequence ID" value="MEA5444554.1"/>
    <property type="molecule type" value="Genomic_DNA"/>
</dbReference>
<keyword evidence="11" id="KW-1185">Reference proteome</keyword>
<evidence type="ECO:0000256" key="5">
    <source>
        <dbReference type="ARBA" id="ARBA00022917"/>
    </source>
</evidence>
<comment type="function">
    <text evidence="7">Catalyzes the attachment of glutamate to tRNA(Glu) in a two-step reaction: glutamate is first activated by ATP to form Glu-AMP and then transferred to the acceptor end of tRNA(Glu).</text>
</comment>
<dbReference type="NCBIfam" id="TIGR00464">
    <property type="entry name" value="gltX_bact"/>
    <property type="match status" value="1"/>
</dbReference>
<dbReference type="AlphaFoldDB" id="A0AAP6MJE0"/>
<dbReference type="Pfam" id="PF00749">
    <property type="entry name" value="tRNA-synt_1c"/>
    <property type="match status" value="1"/>
</dbReference>
<feature type="domain" description="Glutamyl/glutaminyl-tRNA synthetase class Ib catalytic" evidence="8">
    <location>
        <begin position="10"/>
        <end position="317"/>
    </location>
</feature>
<dbReference type="InterPro" id="IPR001412">
    <property type="entry name" value="aa-tRNA-synth_I_CS"/>
</dbReference>
<evidence type="ECO:0000313" key="11">
    <source>
        <dbReference type="Proteomes" id="UP001302316"/>
    </source>
</evidence>
<keyword evidence="7" id="KW-0963">Cytoplasm</keyword>
<evidence type="ECO:0000256" key="1">
    <source>
        <dbReference type="ARBA" id="ARBA00007894"/>
    </source>
</evidence>
<dbReference type="InterPro" id="IPR045462">
    <property type="entry name" value="aa-tRNA-synth_I_cd-bd"/>
</dbReference>
<comment type="subunit">
    <text evidence="7">Monomer.</text>
</comment>
<dbReference type="Gene3D" id="1.10.10.350">
    <property type="match status" value="1"/>
</dbReference>
<dbReference type="SUPFAM" id="SSF52374">
    <property type="entry name" value="Nucleotidylyl transferase"/>
    <property type="match status" value="1"/>
</dbReference>
<evidence type="ECO:0000256" key="7">
    <source>
        <dbReference type="HAMAP-Rule" id="MF_00022"/>
    </source>
</evidence>
<comment type="caution">
    <text evidence="7">Lacks conserved residue(s) required for the propagation of feature annotation.</text>
</comment>
<dbReference type="PANTHER" id="PTHR43311">
    <property type="entry name" value="GLUTAMATE--TRNA LIGASE"/>
    <property type="match status" value="1"/>
</dbReference>
<name>A0AAP6MJE0_9GAMM</name>
<dbReference type="Pfam" id="PF19269">
    <property type="entry name" value="Anticodon_2"/>
    <property type="match status" value="1"/>
</dbReference>
<evidence type="ECO:0000259" key="9">
    <source>
        <dbReference type="Pfam" id="PF19269"/>
    </source>
</evidence>
<evidence type="ECO:0000256" key="6">
    <source>
        <dbReference type="ARBA" id="ARBA00023146"/>
    </source>
</evidence>
<evidence type="ECO:0000259" key="8">
    <source>
        <dbReference type="Pfam" id="PF00749"/>
    </source>
</evidence>
<evidence type="ECO:0000256" key="4">
    <source>
        <dbReference type="ARBA" id="ARBA00022840"/>
    </source>
</evidence>
<dbReference type="GO" id="GO:0005829">
    <property type="term" value="C:cytosol"/>
    <property type="evidence" value="ECO:0007669"/>
    <property type="project" value="TreeGrafter"/>
</dbReference>
<dbReference type="RefSeq" id="WP_346049872.1">
    <property type="nucleotide sequence ID" value="NZ_JAYGII010000002.1"/>
</dbReference>
<dbReference type="InterPro" id="IPR049940">
    <property type="entry name" value="GluQ/Sye"/>
</dbReference>
<comment type="catalytic activity">
    <reaction evidence="7">
        <text>tRNA(Glu) + L-glutamate + ATP = L-glutamyl-tRNA(Glu) + AMP + diphosphate</text>
        <dbReference type="Rhea" id="RHEA:23540"/>
        <dbReference type="Rhea" id="RHEA-COMP:9663"/>
        <dbReference type="Rhea" id="RHEA-COMP:9680"/>
        <dbReference type="ChEBI" id="CHEBI:29985"/>
        <dbReference type="ChEBI" id="CHEBI:30616"/>
        <dbReference type="ChEBI" id="CHEBI:33019"/>
        <dbReference type="ChEBI" id="CHEBI:78442"/>
        <dbReference type="ChEBI" id="CHEBI:78520"/>
        <dbReference type="ChEBI" id="CHEBI:456215"/>
        <dbReference type="EC" id="6.1.1.17"/>
    </reaction>
</comment>